<protein>
    <submittedName>
        <fullName evidence="1">Uncharacterized protein</fullName>
    </submittedName>
</protein>
<accession>A0A8E2AX39</accession>
<evidence type="ECO:0000313" key="1">
    <source>
        <dbReference type="EMBL" id="OCH92166.1"/>
    </source>
</evidence>
<dbReference type="AlphaFoldDB" id="A0A8E2AX39"/>
<dbReference type="Proteomes" id="UP000250043">
    <property type="component" value="Unassembled WGS sequence"/>
</dbReference>
<dbReference type="EMBL" id="KV722373">
    <property type="protein sequence ID" value="OCH92166.1"/>
    <property type="molecule type" value="Genomic_DNA"/>
</dbReference>
<proteinExistence type="predicted"/>
<keyword evidence="2" id="KW-1185">Reference proteome</keyword>
<organism evidence="1 2">
    <name type="scientific">Obba rivulosa</name>
    <dbReference type="NCBI Taxonomy" id="1052685"/>
    <lineage>
        <taxon>Eukaryota</taxon>
        <taxon>Fungi</taxon>
        <taxon>Dikarya</taxon>
        <taxon>Basidiomycota</taxon>
        <taxon>Agaricomycotina</taxon>
        <taxon>Agaricomycetes</taxon>
        <taxon>Polyporales</taxon>
        <taxon>Gelatoporiaceae</taxon>
        <taxon>Obba</taxon>
    </lineage>
</organism>
<evidence type="ECO:0000313" key="2">
    <source>
        <dbReference type="Proteomes" id="UP000250043"/>
    </source>
</evidence>
<gene>
    <name evidence="1" type="ORF">OBBRIDRAFT_470931</name>
</gene>
<reference evidence="1 2" key="1">
    <citation type="submission" date="2016-07" db="EMBL/GenBank/DDBJ databases">
        <title>Draft genome of the white-rot fungus Obba rivulosa 3A-2.</title>
        <authorList>
            <consortium name="DOE Joint Genome Institute"/>
            <person name="Miettinen O."/>
            <person name="Riley R."/>
            <person name="Acob R."/>
            <person name="Barry K."/>
            <person name="Cullen D."/>
            <person name="De Vries R."/>
            <person name="Hainaut M."/>
            <person name="Hatakka A."/>
            <person name="Henrissat B."/>
            <person name="Hilden K."/>
            <person name="Kuo R."/>
            <person name="Labutti K."/>
            <person name="Lipzen A."/>
            <person name="Makela M.R."/>
            <person name="Sandor L."/>
            <person name="Spatafora J.W."/>
            <person name="Grigoriev I.V."/>
            <person name="Hibbett D.S."/>
        </authorList>
    </citation>
    <scope>NUCLEOTIDE SEQUENCE [LARGE SCALE GENOMIC DNA]</scope>
    <source>
        <strain evidence="1 2">3A-2</strain>
    </source>
</reference>
<sequence length="84" mass="9653">MDIEKNDHAEVLISAYTGDVPRAVKSVRDAFKDDPLQHYLRDTPDSDRSRWQEQRRTIVNTMTCLLFISKKQIYTVGQGDAVVV</sequence>
<name>A0A8E2AX39_9APHY</name>
<dbReference type="OrthoDB" id="2744543at2759"/>